<gene>
    <name evidence="1" type="ORF">Pfra01_002660500</name>
</gene>
<organism evidence="1 2">
    <name type="scientific">Phytophthora fragariaefolia</name>
    <dbReference type="NCBI Taxonomy" id="1490495"/>
    <lineage>
        <taxon>Eukaryota</taxon>
        <taxon>Sar</taxon>
        <taxon>Stramenopiles</taxon>
        <taxon>Oomycota</taxon>
        <taxon>Peronosporomycetes</taxon>
        <taxon>Peronosporales</taxon>
        <taxon>Peronosporaceae</taxon>
        <taxon>Phytophthora</taxon>
    </lineage>
</organism>
<sequence>MALESPATLASELNSLPAISWKRFARDLHDGCVEQICILSDVERMESEAEELKQLVTEGTDALCAKSKKERFDEQSWDPLKSIPLYDDLQQIRHMYLYLAGFRCIVNCIWIQRVRYRMVLGGAIPFAPRIDTFISQAAREVLRLSYSLPLYVYYDRENGLGLGSCEQDANGYRFQLLLRILNSSHLPVHHLMVEQIEYYQPWAGLTENPFENPIRPPPRVQSWVAQTIRYAAGLDPPIHCNITRHPFLSQHERMIDP</sequence>
<dbReference type="OrthoDB" id="128639at2759"/>
<protein>
    <submittedName>
        <fullName evidence="1">Unnamed protein product</fullName>
    </submittedName>
</protein>
<keyword evidence="2" id="KW-1185">Reference proteome</keyword>
<proteinExistence type="predicted"/>
<dbReference type="Proteomes" id="UP001165121">
    <property type="component" value="Unassembled WGS sequence"/>
</dbReference>
<name>A0A9W6YA98_9STRA</name>
<reference evidence="1" key="1">
    <citation type="submission" date="2023-04" db="EMBL/GenBank/DDBJ databases">
        <title>Phytophthora fragariaefolia NBRC 109709.</title>
        <authorList>
            <person name="Ichikawa N."/>
            <person name="Sato H."/>
            <person name="Tonouchi N."/>
        </authorList>
    </citation>
    <scope>NUCLEOTIDE SEQUENCE</scope>
    <source>
        <strain evidence="1">NBRC 109709</strain>
    </source>
</reference>
<dbReference type="AlphaFoldDB" id="A0A9W6YA98"/>
<evidence type="ECO:0000313" key="2">
    <source>
        <dbReference type="Proteomes" id="UP001165121"/>
    </source>
</evidence>
<evidence type="ECO:0000313" key="1">
    <source>
        <dbReference type="EMBL" id="GMF61120.1"/>
    </source>
</evidence>
<comment type="caution">
    <text evidence="1">The sequence shown here is derived from an EMBL/GenBank/DDBJ whole genome shotgun (WGS) entry which is preliminary data.</text>
</comment>
<dbReference type="EMBL" id="BSXT01005664">
    <property type="protein sequence ID" value="GMF61120.1"/>
    <property type="molecule type" value="Genomic_DNA"/>
</dbReference>
<accession>A0A9W6YA98</accession>